<dbReference type="SUPFAM" id="SSF48179">
    <property type="entry name" value="6-phosphogluconate dehydrogenase C-terminal domain-like"/>
    <property type="match status" value="1"/>
</dbReference>
<dbReference type="Pfam" id="PF02737">
    <property type="entry name" value="3HCDH_N"/>
    <property type="match status" value="1"/>
</dbReference>
<evidence type="ECO:0000313" key="6">
    <source>
        <dbReference type="EMBL" id="SDF77992.1"/>
    </source>
</evidence>
<dbReference type="UniPathway" id="UPA00863"/>
<dbReference type="PANTHER" id="PTHR48075">
    <property type="entry name" value="3-HYDROXYACYL-COA DEHYDROGENASE FAMILY PROTEIN"/>
    <property type="match status" value="1"/>
</dbReference>
<keyword evidence="7" id="KW-1185">Reference proteome</keyword>
<dbReference type="InterPro" id="IPR036291">
    <property type="entry name" value="NAD(P)-bd_dom_sf"/>
</dbReference>
<dbReference type="OrthoDB" id="9771883at2"/>
<dbReference type="InterPro" id="IPR013328">
    <property type="entry name" value="6PGD_dom2"/>
</dbReference>
<dbReference type="EMBL" id="FNCK01000001">
    <property type="protein sequence ID" value="SDF77992.1"/>
    <property type="molecule type" value="Genomic_DNA"/>
</dbReference>
<dbReference type="AlphaFoldDB" id="A0A1G7NVE9"/>
<name>A0A1G7NVE9_9LACT</name>
<feature type="domain" description="3-hydroxyacyl-CoA dehydrogenase NAD binding" evidence="5">
    <location>
        <begin position="4"/>
        <end position="183"/>
    </location>
</feature>
<dbReference type="PANTHER" id="PTHR48075:SF1">
    <property type="entry name" value="LAMBDA-CRYSTALLIN HOMOLOG"/>
    <property type="match status" value="1"/>
</dbReference>
<evidence type="ECO:0000256" key="1">
    <source>
        <dbReference type="ARBA" id="ARBA00005086"/>
    </source>
</evidence>
<feature type="domain" description="3-hydroxyacyl-CoA dehydrogenase C-terminal" evidence="4">
    <location>
        <begin position="187"/>
        <end position="276"/>
    </location>
</feature>
<dbReference type="Gene3D" id="3.40.50.720">
    <property type="entry name" value="NAD(P)-binding Rossmann-like Domain"/>
    <property type="match status" value="1"/>
</dbReference>
<dbReference type="GO" id="GO:0050104">
    <property type="term" value="F:L-gulonate 3-dehydrogenase activity"/>
    <property type="evidence" value="ECO:0007669"/>
    <property type="project" value="TreeGrafter"/>
</dbReference>
<dbReference type="InterPro" id="IPR008927">
    <property type="entry name" value="6-PGluconate_DH-like_C_sf"/>
</dbReference>
<dbReference type="SUPFAM" id="SSF51735">
    <property type="entry name" value="NAD(P)-binding Rossmann-fold domains"/>
    <property type="match status" value="1"/>
</dbReference>
<keyword evidence="3" id="KW-0560">Oxidoreductase</keyword>
<proteinExistence type="inferred from homology"/>
<evidence type="ECO:0000256" key="2">
    <source>
        <dbReference type="ARBA" id="ARBA00009463"/>
    </source>
</evidence>
<evidence type="ECO:0000313" key="7">
    <source>
        <dbReference type="Proteomes" id="UP000199708"/>
    </source>
</evidence>
<evidence type="ECO:0000259" key="5">
    <source>
        <dbReference type="Pfam" id="PF02737"/>
    </source>
</evidence>
<dbReference type="InterPro" id="IPR006108">
    <property type="entry name" value="3HC_DH_C"/>
</dbReference>
<dbReference type="Pfam" id="PF00725">
    <property type="entry name" value="3HCDH"/>
    <property type="match status" value="1"/>
</dbReference>
<dbReference type="Proteomes" id="UP000199708">
    <property type="component" value="Unassembled WGS sequence"/>
</dbReference>
<evidence type="ECO:0000256" key="3">
    <source>
        <dbReference type="ARBA" id="ARBA00023002"/>
    </source>
</evidence>
<gene>
    <name evidence="6" type="ORF">SAMN05421791_10118</name>
</gene>
<evidence type="ECO:0000259" key="4">
    <source>
        <dbReference type="Pfam" id="PF00725"/>
    </source>
</evidence>
<dbReference type="InterPro" id="IPR006176">
    <property type="entry name" value="3-OHacyl-CoA_DH_NAD-bd"/>
</dbReference>
<accession>A0A1G7NVE9</accession>
<dbReference type="RefSeq" id="WP_090288730.1">
    <property type="nucleotide sequence ID" value="NZ_FNCK01000001.1"/>
</dbReference>
<reference evidence="6 7" key="1">
    <citation type="submission" date="2016-10" db="EMBL/GenBank/DDBJ databases">
        <authorList>
            <person name="de Groot N.N."/>
        </authorList>
    </citation>
    <scope>NUCLEOTIDE SEQUENCE [LARGE SCALE GENOMIC DNA]</scope>
    <source>
        <strain evidence="6 7">ATCC BAA-466</strain>
    </source>
</reference>
<comment type="pathway">
    <text evidence="1">Lipid metabolism; butanoate metabolism.</text>
</comment>
<dbReference type="GO" id="GO:0070403">
    <property type="term" value="F:NAD+ binding"/>
    <property type="evidence" value="ECO:0007669"/>
    <property type="project" value="InterPro"/>
</dbReference>
<dbReference type="InterPro" id="IPR006180">
    <property type="entry name" value="3-OHacyl-CoA_DH_CS"/>
</dbReference>
<dbReference type="GO" id="GO:0019605">
    <property type="term" value="P:butyrate metabolic process"/>
    <property type="evidence" value="ECO:0007669"/>
    <property type="project" value="UniProtKB-UniPathway"/>
</dbReference>
<sequence>MDKKITVIAGGVIGSSFPIVFALGGYNVVSYNKWKEEEEKVKEYIDNALNTLVNQKIFTSEEKNSILSRISYTGNIEEALEDVYYVQECLPEKYEIKQEFIKEFEKYAPDEAVMGSSTSGLLISEIAKYAEKPERIIGAHPYNPPHLIPLIELAKGEKSSDEAIKIAKEIFEASNKEPIVLNKELKGFVSNRIQAAVFREVISMVLDGAVSMEDADKAVTFGPGIRWGIMGPGLIFELGGGEGGIETLLKHIGPSLESWLEDLATWTEIPEEAKEKIPDMVAESLKNRPKEIGNDRKSLLKYRDEMLLDILKLHDKF</sequence>
<dbReference type="STRING" id="120956.SAMN05421791_10118"/>
<dbReference type="PROSITE" id="PS00067">
    <property type="entry name" value="3HCDH"/>
    <property type="match status" value="1"/>
</dbReference>
<protein>
    <submittedName>
        <fullName evidence="6">3-hydroxyacyl-CoA dehydrogenase</fullName>
    </submittedName>
</protein>
<dbReference type="Gene3D" id="1.10.1040.10">
    <property type="entry name" value="N-(1-d-carboxylethyl)-l-norvaline Dehydrogenase, domain 2"/>
    <property type="match status" value="1"/>
</dbReference>
<organism evidence="6 7">
    <name type="scientific">Facklamia miroungae</name>
    <dbReference type="NCBI Taxonomy" id="120956"/>
    <lineage>
        <taxon>Bacteria</taxon>
        <taxon>Bacillati</taxon>
        <taxon>Bacillota</taxon>
        <taxon>Bacilli</taxon>
        <taxon>Lactobacillales</taxon>
        <taxon>Aerococcaceae</taxon>
        <taxon>Facklamia</taxon>
    </lineage>
</organism>
<comment type="similarity">
    <text evidence="2">Belongs to the 3-hydroxyacyl-CoA dehydrogenase family.</text>
</comment>